<dbReference type="PANTHER" id="PTHR10491:SF4">
    <property type="entry name" value="METHIONINE ADENOSYLTRANSFERASE 2 SUBUNIT BETA"/>
    <property type="match status" value="1"/>
</dbReference>
<accession>A0A849AHH4</accession>
<organism evidence="4 5">
    <name type="scientific">Nakamurella aerolata</name>
    <dbReference type="NCBI Taxonomy" id="1656892"/>
    <lineage>
        <taxon>Bacteria</taxon>
        <taxon>Bacillati</taxon>
        <taxon>Actinomycetota</taxon>
        <taxon>Actinomycetes</taxon>
        <taxon>Nakamurellales</taxon>
        <taxon>Nakamurellaceae</taxon>
        <taxon>Nakamurella</taxon>
    </lineage>
</organism>
<dbReference type="PANTHER" id="PTHR10491">
    <property type="entry name" value="DTDP-4-DEHYDRORHAMNOSE REDUCTASE"/>
    <property type="match status" value="1"/>
</dbReference>
<protein>
    <recommendedName>
        <fullName evidence="2">dTDP-4-dehydrorhamnose reductase</fullName>
        <ecNumber evidence="2">1.1.1.133</ecNumber>
    </recommendedName>
</protein>
<proteinExistence type="inferred from homology"/>
<dbReference type="AlphaFoldDB" id="A0A849AHH4"/>
<dbReference type="GO" id="GO:0008831">
    <property type="term" value="F:dTDP-4-dehydrorhamnose reductase activity"/>
    <property type="evidence" value="ECO:0007669"/>
    <property type="project" value="UniProtKB-EC"/>
</dbReference>
<keyword evidence="2 4" id="KW-0560">Oxidoreductase</keyword>
<dbReference type="InterPro" id="IPR005913">
    <property type="entry name" value="dTDP_dehydrorham_reduct"/>
</dbReference>
<comment type="caution">
    <text evidence="4">The sequence shown here is derived from an EMBL/GenBank/DDBJ whole genome shotgun (WGS) entry which is preliminary data.</text>
</comment>
<dbReference type="InterPro" id="IPR036291">
    <property type="entry name" value="NAD(P)-bd_dom_sf"/>
</dbReference>
<comment type="similarity">
    <text evidence="1 2">Belongs to the dTDP-4-dehydrorhamnose reductase family.</text>
</comment>
<dbReference type="SUPFAM" id="SSF51735">
    <property type="entry name" value="NAD(P)-binding Rossmann-fold domains"/>
    <property type="match status" value="1"/>
</dbReference>
<dbReference type="Gene3D" id="3.40.50.720">
    <property type="entry name" value="NAD(P)-binding Rossmann-like Domain"/>
    <property type="match status" value="1"/>
</dbReference>
<keyword evidence="5" id="KW-1185">Reference proteome</keyword>
<dbReference type="CDD" id="cd05254">
    <property type="entry name" value="dTDP_HR_like_SDR_e"/>
    <property type="match status" value="1"/>
</dbReference>
<dbReference type="InterPro" id="IPR029903">
    <property type="entry name" value="RmlD-like-bd"/>
</dbReference>
<sequence>MSESPALQLLVTGAAGQLGVDLVRLAEAADVPVTGRTSAELDITDAAAVDAAAAELAAAAAAAGARGVIVNCAAYTAVDAAETDSERAYAVNRTGPENLAGAAAANGLGLIHVSTDYVFPGDADTPYTPADATGPKGVYGASKLAGEQAVLAADPDAHVVRTAWVYGAGGKNFVKTMVRLSGSHPEITVVADQIGSPTWTVDLATGLLELATADAAGTVPGGILHATGGGQTSWHGFAQAIFTEVGADPERVKPISTADYPTPAARPAYSVLSPDAWAAAGLTPLRDWRPALAEAFAQDGAAYRPQG</sequence>
<dbReference type="EMBL" id="JABEND010000005">
    <property type="protein sequence ID" value="NNG36292.1"/>
    <property type="molecule type" value="Genomic_DNA"/>
</dbReference>
<dbReference type="NCBIfam" id="TIGR01214">
    <property type="entry name" value="rmlD"/>
    <property type="match status" value="1"/>
</dbReference>
<gene>
    <name evidence="4" type="primary">rfbD</name>
    <name evidence="4" type="ORF">HKD39_11310</name>
</gene>
<evidence type="ECO:0000256" key="2">
    <source>
        <dbReference type="RuleBase" id="RU364082"/>
    </source>
</evidence>
<dbReference type="RefSeq" id="WP_171199952.1">
    <property type="nucleotide sequence ID" value="NZ_JABEND010000005.1"/>
</dbReference>
<dbReference type="Gene3D" id="3.90.25.10">
    <property type="entry name" value="UDP-galactose 4-epimerase, domain 1"/>
    <property type="match status" value="1"/>
</dbReference>
<evidence type="ECO:0000313" key="5">
    <source>
        <dbReference type="Proteomes" id="UP000562984"/>
    </source>
</evidence>
<dbReference type="Proteomes" id="UP000562984">
    <property type="component" value="Unassembled WGS sequence"/>
</dbReference>
<dbReference type="GO" id="GO:0019305">
    <property type="term" value="P:dTDP-rhamnose biosynthetic process"/>
    <property type="evidence" value="ECO:0007669"/>
    <property type="project" value="UniProtKB-UniPathway"/>
</dbReference>
<evidence type="ECO:0000313" key="4">
    <source>
        <dbReference type="EMBL" id="NNG36292.1"/>
    </source>
</evidence>
<feature type="domain" description="RmlD-like substrate binding" evidence="3">
    <location>
        <begin position="8"/>
        <end position="298"/>
    </location>
</feature>
<dbReference type="UniPathway" id="UPA00124"/>
<dbReference type="GO" id="GO:0005829">
    <property type="term" value="C:cytosol"/>
    <property type="evidence" value="ECO:0007669"/>
    <property type="project" value="TreeGrafter"/>
</dbReference>
<name>A0A849AHH4_9ACTN</name>
<keyword evidence="2" id="KW-0521">NADP</keyword>
<evidence type="ECO:0000256" key="1">
    <source>
        <dbReference type="ARBA" id="ARBA00010944"/>
    </source>
</evidence>
<comment type="function">
    <text evidence="2">Catalyzes the reduction of dTDP-6-deoxy-L-lyxo-4-hexulose to yield dTDP-L-rhamnose.</text>
</comment>
<evidence type="ECO:0000259" key="3">
    <source>
        <dbReference type="Pfam" id="PF04321"/>
    </source>
</evidence>
<dbReference type="Pfam" id="PF04321">
    <property type="entry name" value="RmlD_sub_bind"/>
    <property type="match status" value="1"/>
</dbReference>
<comment type="pathway">
    <text evidence="2">Carbohydrate biosynthesis; dTDP-L-rhamnose biosynthesis.</text>
</comment>
<dbReference type="EC" id="1.1.1.133" evidence="2"/>
<reference evidence="4 5" key="1">
    <citation type="submission" date="2020-05" db="EMBL/GenBank/DDBJ databases">
        <title>Nakamurella sp. DB0629 isolated from air conditioner.</title>
        <authorList>
            <person name="Kim D.H."/>
            <person name="Kim D.-U."/>
        </authorList>
    </citation>
    <scope>NUCLEOTIDE SEQUENCE [LARGE SCALE GENOMIC DNA]</scope>
    <source>
        <strain evidence="4 5">DB0629</strain>
    </source>
</reference>